<gene>
    <name evidence="1" type="ORF">SCALOS_LOCUS1838</name>
</gene>
<accession>A0ACA9KCN6</accession>
<sequence>MAAKKFTQKIQFTIFQYVENPKNLALSSKAWSNVAKNENARAAWIIQNYGRAHALFHSVRFGPSFISVSVVQAIITKRGILSKYFIQKLLIHYGSYDLQLIEKKISHNVGQFDIRSLEKKSHKPWGSDLQLSVFTYILSVAKNQFETSELCIKGNDMELFHFLSGGPHPISNAPDILKKNFNTIKDLILHMKFIPFPPRPIRQPDFHSATQNTPEEYPSKDGYENTR</sequence>
<reference evidence="1" key="1">
    <citation type="submission" date="2021-06" db="EMBL/GenBank/DDBJ databases">
        <authorList>
            <person name="Kallberg Y."/>
            <person name="Tangrot J."/>
            <person name="Rosling A."/>
        </authorList>
    </citation>
    <scope>NUCLEOTIDE SEQUENCE</scope>
    <source>
        <strain evidence="1">AU212A</strain>
    </source>
</reference>
<evidence type="ECO:0000313" key="1">
    <source>
        <dbReference type="EMBL" id="CAG8466352.1"/>
    </source>
</evidence>
<comment type="caution">
    <text evidence="1">The sequence shown here is derived from an EMBL/GenBank/DDBJ whole genome shotgun (WGS) entry which is preliminary data.</text>
</comment>
<proteinExistence type="predicted"/>
<feature type="non-terminal residue" evidence="1">
    <location>
        <position position="227"/>
    </location>
</feature>
<organism evidence="1 2">
    <name type="scientific">Scutellospora calospora</name>
    <dbReference type="NCBI Taxonomy" id="85575"/>
    <lineage>
        <taxon>Eukaryota</taxon>
        <taxon>Fungi</taxon>
        <taxon>Fungi incertae sedis</taxon>
        <taxon>Mucoromycota</taxon>
        <taxon>Glomeromycotina</taxon>
        <taxon>Glomeromycetes</taxon>
        <taxon>Diversisporales</taxon>
        <taxon>Gigasporaceae</taxon>
        <taxon>Scutellospora</taxon>
    </lineage>
</organism>
<dbReference type="Proteomes" id="UP000789860">
    <property type="component" value="Unassembled WGS sequence"/>
</dbReference>
<dbReference type="EMBL" id="CAJVPM010001397">
    <property type="protein sequence ID" value="CAG8466352.1"/>
    <property type="molecule type" value="Genomic_DNA"/>
</dbReference>
<keyword evidence="2" id="KW-1185">Reference proteome</keyword>
<protein>
    <submittedName>
        <fullName evidence="1">98_t:CDS:1</fullName>
    </submittedName>
</protein>
<name>A0ACA9KCN6_9GLOM</name>
<evidence type="ECO:0000313" key="2">
    <source>
        <dbReference type="Proteomes" id="UP000789860"/>
    </source>
</evidence>